<dbReference type="RefSeq" id="XP_064723830.1">
    <property type="nucleotide sequence ID" value="XM_064867758.1"/>
</dbReference>
<evidence type="ECO:0000313" key="1">
    <source>
        <dbReference type="EMBL" id="WVO24591.1"/>
    </source>
</evidence>
<name>A0ABZ2B4H1_9TREE</name>
<sequence>MVSSPLAFLMRGGSINEVQPNDSATGKLRMMVFPTTSQRYRRCCISLILDKVKSELFGMLSSREIGLKLIILVKTGESSKL</sequence>
<proteinExistence type="predicted"/>
<dbReference type="EMBL" id="CP143816">
    <property type="protein sequence ID" value="WVO24591.1"/>
    <property type="molecule type" value="Genomic_DNA"/>
</dbReference>
<evidence type="ECO:0000313" key="2">
    <source>
        <dbReference type="Proteomes" id="UP001432216"/>
    </source>
</evidence>
<protein>
    <submittedName>
        <fullName evidence="1">Uncharacterized protein</fullName>
    </submittedName>
</protein>
<gene>
    <name evidence="1" type="ORF">IAS62_005959</name>
</gene>
<dbReference type="GeneID" id="89992728"/>
<dbReference type="Proteomes" id="UP001432216">
    <property type="component" value="Chromosome 11"/>
</dbReference>
<accession>A0ABZ2B4H1</accession>
<organism evidence="1 2">
    <name type="scientific">Cryptococcus decagattii</name>
    <dbReference type="NCBI Taxonomy" id="1859122"/>
    <lineage>
        <taxon>Eukaryota</taxon>
        <taxon>Fungi</taxon>
        <taxon>Dikarya</taxon>
        <taxon>Basidiomycota</taxon>
        <taxon>Agaricomycotina</taxon>
        <taxon>Tremellomycetes</taxon>
        <taxon>Tremellales</taxon>
        <taxon>Cryptococcaceae</taxon>
        <taxon>Cryptococcus</taxon>
        <taxon>Cryptococcus gattii species complex</taxon>
    </lineage>
</organism>
<reference evidence="1 2" key="1">
    <citation type="submission" date="2024-01" db="EMBL/GenBank/DDBJ databases">
        <title>Comparative genomics of Cryptococcus and Kwoniella reveals pathogenesis evolution and contrasting modes of karyotype evolution via chromosome fusion or intercentromeric recombination.</title>
        <authorList>
            <person name="Coelho M.A."/>
            <person name="David-Palma M."/>
            <person name="Shea T."/>
            <person name="Bowers K."/>
            <person name="McGinley-Smith S."/>
            <person name="Mohammad A.W."/>
            <person name="Gnirke A."/>
            <person name="Yurkov A.M."/>
            <person name="Nowrousian M."/>
            <person name="Sun S."/>
            <person name="Cuomo C.A."/>
            <person name="Heitman J."/>
        </authorList>
    </citation>
    <scope>NUCLEOTIDE SEQUENCE [LARGE SCALE GENOMIC DNA]</scope>
    <source>
        <strain evidence="1 2">7685027</strain>
    </source>
</reference>
<keyword evidence="2" id="KW-1185">Reference proteome</keyword>